<dbReference type="Proteomes" id="UP000609879">
    <property type="component" value="Unassembled WGS sequence"/>
</dbReference>
<comment type="caution">
    <text evidence="5">The sequence shown here is derived from an EMBL/GenBank/DDBJ whole genome shotgun (WGS) entry which is preliminary data.</text>
</comment>
<dbReference type="InterPro" id="IPR047992">
    <property type="entry name" value="BREX_PglZ"/>
</dbReference>
<feature type="domain" description="Alkaline phosphatase-like protein PglZ N-terminal" evidence="3">
    <location>
        <begin position="18"/>
        <end position="105"/>
    </location>
</feature>
<dbReference type="Pfam" id="PF08665">
    <property type="entry name" value="PglZ"/>
    <property type="match status" value="1"/>
</dbReference>
<evidence type="ECO:0000259" key="2">
    <source>
        <dbReference type="Pfam" id="PF25861"/>
    </source>
</evidence>
<sequence length="916" mass="96340">MTVAMAATQVSTSMVLAIVDEARAKNYRTGVIGIRGIPDRAITADLPHQGQTVRIRAAESALAARELLGDHRDGDWLVIVTDRDDEDLGAGVLAHFVWQRLRSPDPWEAVRTRFAATGIDPALTSRPNNRELATALVAATPVAGWPAAPAGVLTRHHALGAVAAIHLGFDTDTTDVLGVLRWSIAAQSVAALGTLRRSVGDLLADTTLDWIAQRAGSAAGPIRALLSRGELSDVVPLGLVLRLLTADGYDAATAHQAQLALVRLEPRWGDFKPSPVALAALGQAADSLLSDLVHDRRADDDVARCLDRADAILTKLQAEPLARYSELLTGGLRARLAALADALRRAVSPSGRVDNPEVVESAWAAVRSHRLGATTPLRVPFEAAVRLVRWLSDANALDAGPLAVHARDYLDNAAWADAAINDAFGGIDDPSLSTALHAVVTAAQTRRRAQERHFAQALASAPAPSGRGLPSAGGILWYLEQVLPGAVMPLARKVPVLLLVLDGMSAAVATEILADATARLGWLEAVLPGADKFRRAGALAVLPSVTEVSRASLLSGRLTSGQQPEERQGYAEITAKVGKISARLFHKKAVDTTVAGWSVSPDVGGAIDDRDLSLVTVVLNTIDDALERSDPAGTVWTADAVKHLEPLLARAAAAGRTVVVTSDHGHVVERRQGTQRPYPQISSARSRSATAPVGDDEVEVSGPRVLTDDHQAVLAVDETLRYGPLKAGYHGGASAAEVVVPIAVLVPDEASNPAELALLPPQEPTWWLTAAASAPPAMPTAGPKPTTAKSRTDRQTGPTLFDLSPAVTEQPAVTVGRAVVTSPVYKAQRKITGRLIVTDDQIVGIVDALANAPANRLAPTPAAQALGVAQTRLRGALTQAQQLLNVEGYAVLSAEPATGTVTLDLKLLTEQFEVHP</sequence>
<feature type="region of interest" description="Disordered" evidence="1">
    <location>
        <begin position="670"/>
        <end position="700"/>
    </location>
</feature>
<evidence type="ECO:0000313" key="6">
    <source>
        <dbReference type="Proteomes" id="UP000609879"/>
    </source>
</evidence>
<dbReference type="SUPFAM" id="SSF53649">
    <property type="entry name" value="Alkaline phosphatase-like"/>
    <property type="match status" value="1"/>
</dbReference>
<evidence type="ECO:0000259" key="3">
    <source>
        <dbReference type="Pfam" id="PF25862"/>
    </source>
</evidence>
<feature type="compositionally biased region" description="Polar residues" evidence="1">
    <location>
        <begin position="674"/>
        <end position="689"/>
    </location>
</feature>
<dbReference type="EMBL" id="BOMI01000212">
    <property type="protein sequence ID" value="GID80947.1"/>
    <property type="molecule type" value="Genomic_DNA"/>
</dbReference>
<keyword evidence="6" id="KW-1185">Reference proteome</keyword>
<evidence type="ECO:0000313" key="5">
    <source>
        <dbReference type="EMBL" id="GID80947.1"/>
    </source>
</evidence>
<dbReference type="RefSeq" id="WP_203778154.1">
    <property type="nucleotide sequence ID" value="NZ_BAAABO010000041.1"/>
</dbReference>
<evidence type="ECO:0000259" key="4">
    <source>
        <dbReference type="Pfam" id="PF25863"/>
    </source>
</evidence>
<gene>
    <name evidence="5" type="ORF">Ade02nite_95880</name>
</gene>
<organism evidence="5 6">
    <name type="scientific">Paractinoplanes deccanensis</name>
    <dbReference type="NCBI Taxonomy" id="113561"/>
    <lineage>
        <taxon>Bacteria</taxon>
        <taxon>Bacillati</taxon>
        <taxon>Actinomycetota</taxon>
        <taxon>Actinomycetes</taxon>
        <taxon>Micromonosporales</taxon>
        <taxon>Micromonosporaceae</taxon>
        <taxon>Paractinoplanes</taxon>
    </lineage>
</organism>
<dbReference type="Pfam" id="PF25862">
    <property type="entry name" value="PglZ_1st"/>
    <property type="match status" value="1"/>
</dbReference>
<dbReference type="InterPro" id="IPR058882">
    <property type="entry name" value="PglZ_C"/>
</dbReference>
<dbReference type="NCBIfam" id="NF033446">
    <property type="entry name" value="BREX_PglZ_2"/>
    <property type="match status" value="1"/>
</dbReference>
<feature type="compositionally biased region" description="Low complexity" evidence="1">
    <location>
        <begin position="774"/>
        <end position="783"/>
    </location>
</feature>
<dbReference type="InterPro" id="IPR058880">
    <property type="entry name" value="PglZ_N"/>
</dbReference>
<feature type="domain" description="Alkaline phosphatase-like protein PglZ C-terminal" evidence="4">
    <location>
        <begin position="812"/>
        <end position="913"/>
    </location>
</feature>
<evidence type="ECO:0000256" key="1">
    <source>
        <dbReference type="SAM" id="MobiDB-lite"/>
    </source>
</evidence>
<accession>A0ABQ3YLW0</accession>
<proteinExistence type="predicted"/>
<feature type="domain" description="Alkaline phosphatase-like protein PglZ second" evidence="2">
    <location>
        <begin position="175"/>
        <end position="326"/>
    </location>
</feature>
<name>A0ABQ3YLW0_9ACTN</name>
<feature type="region of interest" description="Disordered" evidence="1">
    <location>
        <begin position="774"/>
        <end position="802"/>
    </location>
</feature>
<dbReference type="InterPro" id="IPR017850">
    <property type="entry name" value="Alkaline_phosphatase_core_sf"/>
</dbReference>
<reference evidence="5 6" key="1">
    <citation type="submission" date="2021-01" db="EMBL/GenBank/DDBJ databases">
        <title>Whole genome shotgun sequence of Actinoplanes deccanensis NBRC 13994.</title>
        <authorList>
            <person name="Komaki H."/>
            <person name="Tamura T."/>
        </authorList>
    </citation>
    <scope>NUCLEOTIDE SEQUENCE [LARGE SCALE GENOMIC DNA]</scope>
    <source>
        <strain evidence="5 6">NBRC 13994</strain>
    </source>
</reference>
<protein>
    <recommendedName>
        <fullName evidence="7">BREX-2 system phosphatase PglZ</fullName>
    </recommendedName>
</protein>
<dbReference type="Pfam" id="PF25861">
    <property type="entry name" value="PglZ_2nd"/>
    <property type="match status" value="1"/>
</dbReference>
<dbReference type="Pfam" id="PF25863">
    <property type="entry name" value="PglZ_C"/>
    <property type="match status" value="1"/>
</dbReference>
<evidence type="ECO:0008006" key="7">
    <source>
        <dbReference type="Google" id="ProtNLM"/>
    </source>
</evidence>
<dbReference type="InterPro" id="IPR058881">
    <property type="entry name" value="PglZ_2nd"/>
</dbReference>